<name>A0AA45W8F6_9RHOB</name>
<dbReference type="InterPro" id="IPR010296">
    <property type="entry name" value="DUF899_thioredox"/>
</dbReference>
<dbReference type="RefSeq" id="WP_272848117.1">
    <property type="nucleotide sequence ID" value="NZ_CP067140.1"/>
</dbReference>
<reference evidence="1 3" key="1">
    <citation type="submission" date="2017-01" db="EMBL/GenBank/DDBJ databases">
        <authorList>
            <person name="Varghese N."/>
            <person name="Submissions S."/>
        </authorList>
    </citation>
    <scope>NUCLEOTIDE SEQUENCE [LARGE SCALE GENOMIC DNA]</scope>
    <source>
        <strain evidence="1 3">DSM 18447</strain>
    </source>
</reference>
<dbReference type="SUPFAM" id="SSF52833">
    <property type="entry name" value="Thioredoxin-like"/>
    <property type="match status" value="1"/>
</dbReference>
<evidence type="ECO:0000313" key="4">
    <source>
        <dbReference type="Proteomes" id="UP001215549"/>
    </source>
</evidence>
<gene>
    <name evidence="2" type="ORF">JHX88_19550</name>
    <name evidence="1" type="ORF">SAMN05421772_12821</name>
</gene>
<protein>
    <submittedName>
        <fullName evidence="2">DUF899 family protein</fullName>
    </submittedName>
    <submittedName>
        <fullName evidence="1">Predicted dithiol-disulfide oxidoreductase, DUF899 family</fullName>
    </submittedName>
</protein>
<proteinExistence type="predicted"/>
<reference evidence="2 4" key="2">
    <citation type="submission" date="2021-01" db="EMBL/GenBank/DDBJ databases">
        <title>Biogeographic distribution of Paracoccus.</title>
        <authorList>
            <person name="Hollensteiner J."/>
            <person name="Leineberger J."/>
            <person name="Brinkhoff T."/>
            <person name="Daniel R."/>
        </authorList>
    </citation>
    <scope>NUCLEOTIDE SEQUENCE [LARGE SCALE GENOMIC DNA]</scope>
    <source>
        <strain evidence="2 4">DSM 18447</strain>
    </source>
</reference>
<dbReference type="EMBL" id="FTOU01000028">
    <property type="protein sequence ID" value="SIT16413.1"/>
    <property type="molecule type" value="Genomic_DNA"/>
</dbReference>
<dbReference type="Proteomes" id="UP001215549">
    <property type="component" value="Chromosome"/>
</dbReference>
<keyword evidence="4" id="KW-1185">Reference proteome</keyword>
<sequence length="235" mass="26691">MMTDTGNLVPAAELARLNEASFPNESAEYREARNALLAEEIELRRHIWRVGEMRRRLPSGGEVTTDYRFVGPDGEIGLDALFGKHDTLVIYSMMYGPQRKQGCPMCTAQLSSWDPEVPHLERRIALAVVARSPYERIAAYGRERGWKHLRLYSDPNGDFTEDFVGGRDADMPAYTVFRRDNGKIHHFYSAEGNSKMADPGQDPHNAPDMNPLWILLDTTPEGRGTDWYPKLAYDD</sequence>
<accession>A0AA45W8F6</accession>
<evidence type="ECO:0000313" key="1">
    <source>
        <dbReference type="EMBL" id="SIT16413.1"/>
    </source>
</evidence>
<evidence type="ECO:0000313" key="3">
    <source>
        <dbReference type="Proteomes" id="UP000186216"/>
    </source>
</evidence>
<dbReference type="InterPro" id="IPR036249">
    <property type="entry name" value="Thioredoxin-like_sf"/>
</dbReference>
<organism evidence="1 3">
    <name type="scientific">Paracoccus saliphilus</name>
    <dbReference type="NCBI Taxonomy" id="405559"/>
    <lineage>
        <taxon>Bacteria</taxon>
        <taxon>Pseudomonadati</taxon>
        <taxon>Pseudomonadota</taxon>
        <taxon>Alphaproteobacteria</taxon>
        <taxon>Rhodobacterales</taxon>
        <taxon>Paracoccaceae</taxon>
        <taxon>Paracoccus</taxon>
    </lineage>
</organism>
<dbReference type="AlphaFoldDB" id="A0AA45W8F6"/>
<dbReference type="Proteomes" id="UP000186216">
    <property type="component" value="Unassembled WGS sequence"/>
</dbReference>
<dbReference type="Pfam" id="PF05988">
    <property type="entry name" value="DUF899"/>
    <property type="match status" value="1"/>
</dbReference>
<evidence type="ECO:0000313" key="2">
    <source>
        <dbReference type="EMBL" id="WCR02969.1"/>
    </source>
</evidence>
<dbReference type="EMBL" id="CP067140">
    <property type="protein sequence ID" value="WCR02969.1"/>
    <property type="molecule type" value="Genomic_DNA"/>
</dbReference>